<evidence type="ECO:0000259" key="3">
    <source>
        <dbReference type="Pfam" id="PF03061"/>
    </source>
</evidence>
<dbReference type="AlphaFoldDB" id="A0A6J6Q8S7"/>
<dbReference type="InterPro" id="IPR039298">
    <property type="entry name" value="ACOT13"/>
</dbReference>
<name>A0A6J6Q8S7_9ZZZZ</name>
<dbReference type="NCBIfam" id="TIGR00369">
    <property type="entry name" value="unchar_dom_1"/>
    <property type="match status" value="1"/>
</dbReference>
<evidence type="ECO:0000256" key="2">
    <source>
        <dbReference type="ARBA" id="ARBA00022801"/>
    </source>
</evidence>
<dbReference type="Pfam" id="PF03061">
    <property type="entry name" value="4HBT"/>
    <property type="match status" value="1"/>
</dbReference>
<dbReference type="GO" id="GO:0047617">
    <property type="term" value="F:fatty acyl-CoA hydrolase activity"/>
    <property type="evidence" value="ECO:0007669"/>
    <property type="project" value="InterPro"/>
</dbReference>
<dbReference type="SUPFAM" id="SSF54637">
    <property type="entry name" value="Thioesterase/thiol ester dehydrase-isomerase"/>
    <property type="match status" value="1"/>
</dbReference>
<keyword evidence="2" id="KW-0378">Hydrolase</keyword>
<feature type="domain" description="Thioesterase" evidence="3">
    <location>
        <begin position="59"/>
        <end position="127"/>
    </location>
</feature>
<proteinExistence type="inferred from homology"/>
<gene>
    <name evidence="4" type="ORF">UFOPK2366_01463</name>
</gene>
<dbReference type="InterPro" id="IPR029069">
    <property type="entry name" value="HotDog_dom_sf"/>
</dbReference>
<dbReference type="CDD" id="cd03443">
    <property type="entry name" value="PaaI_thioesterase"/>
    <property type="match status" value="1"/>
</dbReference>
<dbReference type="Gene3D" id="3.10.129.10">
    <property type="entry name" value="Hotdog Thioesterase"/>
    <property type="match status" value="1"/>
</dbReference>
<comment type="similarity">
    <text evidence="1">Belongs to the thioesterase PaaI family.</text>
</comment>
<dbReference type="EMBL" id="CAEZXM010000299">
    <property type="protein sequence ID" value="CAB4705168.1"/>
    <property type="molecule type" value="Genomic_DNA"/>
</dbReference>
<evidence type="ECO:0000256" key="1">
    <source>
        <dbReference type="ARBA" id="ARBA00008324"/>
    </source>
</evidence>
<accession>A0A6J6Q8S7</accession>
<dbReference type="PANTHER" id="PTHR21660:SF1">
    <property type="entry name" value="ACYL-COENZYME A THIOESTERASE 13"/>
    <property type="match status" value="1"/>
</dbReference>
<organism evidence="4">
    <name type="scientific">freshwater metagenome</name>
    <dbReference type="NCBI Taxonomy" id="449393"/>
    <lineage>
        <taxon>unclassified sequences</taxon>
        <taxon>metagenomes</taxon>
        <taxon>ecological metagenomes</taxon>
    </lineage>
</organism>
<reference evidence="4" key="1">
    <citation type="submission" date="2020-05" db="EMBL/GenBank/DDBJ databases">
        <authorList>
            <person name="Chiriac C."/>
            <person name="Salcher M."/>
            <person name="Ghai R."/>
            <person name="Kavagutti S V."/>
        </authorList>
    </citation>
    <scope>NUCLEOTIDE SEQUENCE</scope>
</reference>
<evidence type="ECO:0000313" key="4">
    <source>
        <dbReference type="EMBL" id="CAB4705168.1"/>
    </source>
</evidence>
<dbReference type="PANTHER" id="PTHR21660">
    <property type="entry name" value="THIOESTERASE SUPERFAMILY MEMBER-RELATED"/>
    <property type="match status" value="1"/>
</dbReference>
<dbReference type="InterPro" id="IPR006683">
    <property type="entry name" value="Thioestr_dom"/>
</dbReference>
<sequence>MSRAEQFAPLPDDVAARWLKFGSWDRIFYPSFLGMTVQEVRADYCRMLMQYKPELDQPQGLVHGGAIASLLDAVVVPAVGAAYGREVRFSTVDMHVQYMSAAKQEDLIAEGWVTKRGRSVVFCESEAIGATSGKVVARSVLTYNVSA</sequence>
<dbReference type="InterPro" id="IPR003736">
    <property type="entry name" value="PAAI_dom"/>
</dbReference>
<protein>
    <submittedName>
        <fullName evidence="4">Unannotated protein</fullName>
    </submittedName>
</protein>